<organism evidence="1 2">
    <name type="scientific">Rosa chinensis</name>
    <name type="common">China rose</name>
    <dbReference type="NCBI Taxonomy" id="74649"/>
    <lineage>
        <taxon>Eukaryota</taxon>
        <taxon>Viridiplantae</taxon>
        <taxon>Streptophyta</taxon>
        <taxon>Embryophyta</taxon>
        <taxon>Tracheophyta</taxon>
        <taxon>Spermatophyta</taxon>
        <taxon>Magnoliopsida</taxon>
        <taxon>eudicotyledons</taxon>
        <taxon>Gunneridae</taxon>
        <taxon>Pentapetalae</taxon>
        <taxon>rosids</taxon>
        <taxon>fabids</taxon>
        <taxon>Rosales</taxon>
        <taxon>Rosaceae</taxon>
        <taxon>Rosoideae</taxon>
        <taxon>Rosoideae incertae sedis</taxon>
        <taxon>Rosa</taxon>
    </lineage>
</organism>
<dbReference type="AlphaFoldDB" id="A0A2P6SE34"/>
<sequence length="57" mass="6369">MLQFHKTHAALAVGHLTQLLVSPPVTRIFSDCESALTVLSHDLEFSRLPLLESKVDR</sequence>
<accession>A0A2P6SE34</accession>
<comment type="caution">
    <text evidence="1">The sequence shown here is derived from an EMBL/GenBank/DDBJ whole genome shotgun (WGS) entry which is preliminary data.</text>
</comment>
<dbReference type="Gramene" id="PRQ56938">
    <property type="protein sequence ID" value="PRQ56938"/>
    <property type="gene ID" value="RchiOBHm_Chr1g0342771"/>
</dbReference>
<reference evidence="1 2" key="1">
    <citation type="journal article" date="2018" name="Nat. Genet.">
        <title>The Rosa genome provides new insights in the design of modern roses.</title>
        <authorList>
            <person name="Bendahmane M."/>
        </authorList>
    </citation>
    <scope>NUCLEOTIDE SEQUENCE [LARGE SCALE GENOMIC DNA]</scope>
    <source>
        <strain evidence="2">cv. Old Blush</strain>
    </source>
</reference>
<dbReference type="Proteomes" id="UP000238479">
    <property type="component" value="Chromosome 1"/>
</dbReference>
<gene>
    <name evidence="1" type="ORF">RchiOBHm_Chr1g0342771</name>
</gene>
<name>A0A2P6SE34_ROSCH</name>
<proteinExistence type="predicted"/>
<protein>
    <submittedName>
        <fullName evidence="1">Uncharacterized protein</fullName>
    </submittedName>
</protein>
<dbReference type="EMBL" id="PDCK01000039">
    <property type="protein sequence ID" value="PRQ56938.1"/>
    <property type="molecule type" value="Genomic_DNA"/>
</dbReference>
<keyword evidence="2" id="KW-1185">Reference proteome</keyword>
<evidence type="ECO:0000313" key="1">
    <source>
        <dbReference type="EMBL" id="PRQ56938.1"/>
    </source>
</evidence>
<evidence type="ECO:0000313" key="2">
    <source>
        <dbReference type="Proteomes" id="UP000238479"/>
    </source>
</evidence>